<evidence type="ECO:0000313" key="1">
    <source>
        <dbReference type="EMBL" id="CAG2188294.1"/>
    </source>
</evidence>
<comment type="caution">
    <text evidence="1">The sequence shown here is derived from an EMBL/GenBank/DDBJ whole genome shotgun (WGS) entry which is preliminary data.</text>
</comment>
<dbReference type="EMBL" id="CAJPWZ010000211">
    <property type="protein sequence ID" value="CAG2188294.1"/>
    <property type="molecule type" value="Genomic_DNA"/>
</dbReference>
<proteinExistence type="predicted"/>
<dbReference type="Proteomes" id="UP000683360">
    <property type="component" value="Unassembled WGS sequence"/>
</dbReference>
<organism evidence="1 2">
    <name type="scientific">Mytilus edulis</name>
    <name type="common">Blue mussel</name>
    <dbReference type="NCBI Taxonomy" id="6550"/>
    <lineage>
        <taxon>Eukaryota</taxon>
        <taxon>Metazoa</taxon>
        <taxon>Spiralia</taxon>
        <taxon>Lophotrochozoa</taxon>
        <taxon>Mollusca</taxon>
        <taxon>Bivalvia</taxon>
        <taxon>Autobranchia</taxon>
        <taxon>Pteriomorphia</taxon>
        <taxon>Mytilida</taxon>
        <taxon>Mytiloidea</taxon>
        <taxon>Mytilidae</taxon>
        <taxon>Mytilinae</taxon>
        <taxon>Mytilus</taxon>
    </lineage>
</organism>
<evidence type="ECO:0000313" key="2">
    <source>
        <dbReference type="Proteomes" id="UP000683360"/>
    </source>
</evidence>
<dbReference type="OrthoDB" id="6186506at2759"/>
<protein>
    <submittedName>
        <fullName evidence="1">Uncharacterized protein</fullName>
    </submittedName>
</protein>
<accession>A0A8S3PYZ1</accession>
<name>A0A8S3PYZ1_MYTED</name>
<gene>
    <name evidence="1" type="ORF">MEDL_3722</name>
</gene>
<sequence length="287" mass="32280">MKTEHKSYFIVCKEDGSVEFIGFKQGSHVKIISTAKGVMNSCSKKDLPTVSSRDNVVSITVDCMGRNLKENRSVTVRVQDINLGETKPIPTSINILGGLSYHEFVLECSKISAIERNVLRQFHLIDTETIFSKENEVGQVDMRFKAEDDITLPDISEVYIGDKFYIFLQYKGVSKYMIEPQECIAYEGNDKEASADDSKHETLWKKINDTSNHCVCSDAKNKGLMGVEGFLYKDEKTVHASLFGFRFRGSEDLTISCRVLLKQLLVPSPIPEQSVCLSVLIQIVKIS</sequence>
<dbReference type="AlphaFoldDB" id="A0A8S3PYZ1"/>
<reference evidence="1" key="1">
    <citation type="submission" date="2021-03" db="EMBL/GenBank/DDBJ databases">
        <authorList>
            <person name="Bekaert M."/>
        </authorList>
    </citation>
    <scope>NUCLEOTIDE SEQUENCE</scope>
</reference>
<keyword evidence="2" id="KW-1185">Reference proteome</keyword>